<accession>A0A9P8PJ99</accession>
<dbReference type="EMBL" id="JAEUBG010005713">
    <property type="protein sequence ID" value="KAH3673046.1"/>
    <property type="molecule type" value="Genomic_DNA"/>
</dbReference>
<dbReference type="InterPro" id="IPR001810">
    <property type="entry name" value="F-box_dom"/>
</dbReference>
<protein>
    <recommendedName>
        <fullName evidence="1">F-box domain-containing protein</fullName>
    </recommendedName>
</protein>
<evidence type="ECO:0000259" key="1">
    <source>
        <dbReference type="PROSITE" id="PS50181"/>
    </source>
</evidence>
<sequence>MSDPPVLTETLHGQSNDHNRPVTLINLPLEIILKIFQTIDITRTDLLQLSLSCKYLRLITYKFLLYRSVKLTSSSSLLLFLRTINEMRLLLPSSPSLFHGGLLSLVKEIEFHCPTDQESDEYISNLMCDIIYSLPNLQHVSLCDITGSVKLPSKRYGYSQGGGFKLRKLTISARQFSVILLRPDLLLPFGKVEELEIERMVIDSKSFFIPENKAISEADDHDHFDSLSTTCVSLSNCSLARNCCEQMSLCFQNVSVLKLSNLTTYLDIEMFLTVELPKLSEFYLDLNSKCFSGYDSLEVQNINVGNINSNYGYYKSRFVPNFYLNYTKFSFIFDQLSEHQDKIKKLVFTNTSFTNVKPITTQEKDYTTANPDYDLVNDNCAKFLRSISNFDHLEFVMLKNYKLHQARSRDDWEKLLTPCFRAQGGDNSVVVKDKDSSLLYQRSTV</sequence>
<evidence type="ECO:0000313" key="2">
    <source>
        <dbReference type="EMBL" id="KAH3673046.1"/>
    </source>
</evidence>
<dbReference type="Pfam" id="PF12937">
    <property type="entry name" value="F-box-like"/>
    <property type="match status" value="1"/>
</dbReference>
<evidence type="ECO:0000313" key="3">
    <source>
        <dbReference type="Proteomes" id="UP000774326"/>
    </source>
</evidence>
<reference evidence="2" key="1">
    <citation type="journal article" date="2021" name="Open Biol.">
        <title>Shared evolutionary footprints suggest mitochondrial oxidative damage underlies multiple complex I losses in fungi.</title>
        <authorList>
            <person name="Schikora-Tamarit M.A."/>
            <person name="Marcet-Houben M."/>
            <person name="Nosek J."/>
            <person name="Gabaldon T."/>
        </authorList>
    </citation>
    <scope>NUCLEOTIDE SEQUENCE</scope>
    <source>
        <strain evidence="2">CBS2887</strain>
    </source>
</reference>
<dbReference type="SUPFAM" id="SSF81383">
    <property type="entry name" value="F-box domain"/>
    <property type="match status" value="1"/>
</dbReference>
<dbReference type="PROSITE" id="PS50181">
    <property type="entry name" value="FBOX"/>
    <property type="match status" value="1"/>
</dbReference>
<reference evidence="2" key="2">
    <citation type="submission" date="2021-01" db="EMBL/GenBank/DDBJ databases">
        <authorList>
            <person name="Schikora-Tamarit M.A."/>
        </authorList>
    </citation>
    <scope>NUCLEOTIDE SEQUENCE</scope>
    <source>
        <strain evidence="2">CBS2887</strain>
    </source>
</reference>
<dbReference type="OrthoDB" id="4032719at2759"/>
<dbReference type="CDD" id="cd09917">
    <property type="entry name" value="F-box_SF"/>
    <property type="match status" value="1"/>
</dbReference>
<organism evidence="2 3">
    <name type="scientific">Wickerhamomyces pijperi</name>
    <name type="common">Yeast</name>
    <name type="synonym">Pichia pijperi</name>
    <dbReference type="NCBI Taxonomy" id="599730"/>
    <lineage>
        <taxon>Eukaryota</taxon>
        <taxon>Fungi</taxon>
        <taxon>Dikarya</taxon>
        <taxon>Ascomycota</taxon>
        <taxon>Saccharomycotina</taxon>
        <taxon>Saccharomycetes</taxon>
        <taxon>Phaffomycetales</taxon>
        <taxon>Wickerhamomycetaceae</taxon>
        <taxon>Wickerhamomyces</taxon>
    </lineage>
</organism>
<dbReference type="InterPro" id="IPR036047">
    <property type="entry name" value="F-box-like_dom_sf"/>
</dbReference>
<feature type="domain" description="F-box" evidence="1">
    <location>
        <begin position="21"/>
        <end position="69"/>
    </location>
</feature>
<name>A0A9P8PJ99_WICPI</name>
<dbReference type="AlphaFoldDB" id="A0A9P8PJ99"/>
<gene>
    <name evidence="2" type="ORF">WICPIJ_009932</name>
</gene>
<proteinExistence type="predicted"/>
<keyword evidence="3" id="KW-1185">Reference proteome</keyword>
<comment type="caution">
    <text evidence="2">The sequence shown here is derived from an EMBL/GenBank/DDBJ whole genome shotgun (WGS) entry which is preliminary data.</text>
</comment>
<dbReference type="Proteomes" id="UP000774326">
    <property type="component" value="Unassembled WGS sequence"/>
</dbReference>